<organism evidence="1 2">
    <name type="scientific">Lithospermum erythrorhizon</name>
    <name type="common">Purple gromwell</name>
    <name type="synonym">Lithospermum officinale var. erythrorhizon</name>
    <dbReference type="NCBI Taxonomy" id="34254"/>
    <lineage>
        <taxon>Eukaryota</taxon>
        <taxon>Viridiplantae</taxon>
        <taxon>Streptophyta</taxon>
        <taxon>Embryophyta</taxon>
        <taxon>Tracheophyta</taxon>
        <taxon>Spermatophyta</taxon>
        <taxon>Magnoliopsida</taxon>
        <taxon>eudicotyledons</taxon>
        <taxon>Gunneridae</taxon>
        <taxon>Pentapetalae</taxon>
        <taxon>asterids</taxon>
        <taxon>lamiids</taxon>
        <taxon>Boraginales</taxon>
        <taxon>Boraginaceae</taxon>
        <taxon>Boraginoideae</taxon>
        <taxon>Lithospermeae</taxon>
        <taxon>Lithospermum</taxon>
    </lineage>
</organism>
<evidence type="ECO:0000313" key="1">
    <source>
        <dbReference type="EMBL" id="GAA0153571.1"/>
    </source>
</evidence>
<proteinExistence type="predicted"/>
<dbReference type="PANTHER" id="PTHR36702:SF1">
    <property type="entry name" value="HOLLIDAY JUNCTION RESOLVASE"/>
    <property type="match status" value="1"/>
</dbReference>
<name>A0AAV3PQX2_LITER</name>
<dbReference type="EMBL" id="BAABME010002204">
    <property type="protein sequence ID" value="GAA0153571.1"/>
    <property type="molecule type" value="Genomic_DNA"/>
</dbReference>
<evidence type="ECO:0000313" key="2">
    <source>
        <dbReference type="Proteomes" id="UP001454036"/>
    </source>
</evidence>
<dbReference type="InterPro" id="IPR027902">
    <property type="entry name" value="DUF4487"/>
</dbReference>
<dbReference type="PANTHER" id="PTHR36702">
    <property type="entry name" value="HOLLIDAY JUNCTION RESOLVASE"/>
    <property type="match status" value="1"/>
</dbReference>
<accession>A0AAV3PQX2</accession>
<dbReference type="Pfam" id="PF14868">
    <property type="entry name" value="DUF4487"/>
    <property type="match status" value="1"/>
</dbReference>
<sequence>MKNSSSNRDLQTLLEAIRASDVVETRVQLLNEVEELHVAEKSEVASLLESLKILWEEFTCLDISQCMLNKTILRMAASYLESDMSGCLENVLGLGIKASIWCGKHLKMTLVSAEESLEEEHSAYFYQLLSDLMKFSASSFSAFAKHPILDGKELMLMVENFVSEQLNLTKDVLMEIKRIPSYGPELQKEAHFVLDSAIRLCKMYYTPVNWDQYRKEEKNCGGSEETDHVNHVINVMKYTIEKLCQLGILAANDGGSLVSVLNLSWKGVVTLLQLGKGALAVKIDVAGILLTLNSLAKESLKCAAEIWSNPLKAVVSVDEAKRIFLPVKFFLINAVRIITQYPSQAFSVFKEITLTVIMISTFRISLSKHELLKPVSVALAETLEPTSVHLLNSVINSAQLRQDEKFKILDWLFGSENNETSGHMPVHENPQFFSLEEIFSVTIDSVDKSIQLLPGRFALFLNILKGASDLDDDIRLGMARKLGWLFGALVDESIYSSVMGIPGSSGSTQGKELVNQSLIYLILHSLKTFIIVVSSTQAWDEVESFLLENFFHPHYLCYEIVTELWCFVFRHADTEVVIDIIDKLCSLLICMAHPVSVLTSSSALRRIARSISMLVTYGLPSVADQIFSSVLNNKRGQFMPSFYAALLMEGFPLDCLSEKMRNSAQKSLVADYFDFLEKFNNDFPKISASETFGTPVFCLSAALQHHQASLSDTDMKTLKFLVAVSRKYRICEDGTLKHSYRWLLIETLWIVSNMKHLYSSDGIEEVILELQTLFISKPYILDNQIFHCKPSLAFFMGGLGNMEFGDSEESARNTAIMELYHMLLRERHWALVHLAISAFGYFAARTSCNQLWRFLPQDAALSFDLECGNEADEDRFMSEMKAFLEKEMACLSMKPSPDQYEMLVTESLMLKEVVQKNLMSPEPGICDPMEIDGDKQANRKRKLPEEITRGVELLQSGLKVMGSGISHWKQIQLGSTDIQDKILTQFSHLEILIADMVSLACRSSHLSDAG</sequence>
<keyword evidence="2" id="KW-1185">Reference proteome</keyword>
<protein>
    <submittedName>
        <fullName evidence="1">Uncharacterized protein</fullName>
    </submittedName>
</protein>
<dbReference type="AlphaFoldDB" id="A0AAV3PQX2"/>
<dbReference type="Proteomes" id="UP001454036">
    <property type="component" value="Unassembled WGS sequence"/>
</dbReference>
<reference evidence="1 2" key="1">
    <citation type="submission" date="2024-01" db="EMBL/GenBank/DDBJ databases">
        <title>The complete chloroplast genome sequence of Lithospermum erythrorhizon: insights into the phylogenetic relationship among Boraginaceae species and the maternal lineages of purple gromwells.</title>
        <authorList>
            <person name="Okada T."/>
            <person name="Watanabe K."/>
        </authorList>
    </citation>
    <scope>NUCLEOTIDE SEQUENCE [LARGE SCALE GENOMIC DNA]</scope>
</reference>
<gene>
    <name evidence="1" type="ORF">LIER_11776</name>
</gene>
<comment type="caution">
    <text evidence="1">The sequence shown here is derived from an EMBL/GenBank/DDBJ whole genome shotgun (WGS) entry which is preliminary data.</text>
</comment>